<sequence>MILKRQYEVTPIIRKDRCSFDALRKIIGAYLKLHSYNDCVINMFDNHGCKSWTKISTFLKQN</sequence>
<evidence type="ECO:0000313" key="1">
    <source>
        <dbReference type="EMBL" id="CDT76540.1"/>
    </source>
</evidence>
<dbReference type="Proteomes" id="UP000041625">
    <property type="component" value="Unassembled WGS sequence"/>
</dbReference>
<dbReference type="AlphaFoldDB" id="A0AA86WQK3"/>
<proteinExistence type="predicted"/>
<accession>A0AA86WQK3</accession>
<reference evidence="1 2" key="1">
    <citation type="submission" date="2014-06" db="EMBL/GenBank/DDBJ databases">
        <authorList>
            <person name="Le Roux F."/>
        </authorList>
    </citation>
    <scope>NUCLEOTIDE SEQUENCE [LARGE SCALE GENOMIC DNA]</scope>
    <source>
        <strain evidence="1 2">J2-31</strain>
    </source>
</reference>
<evidence type="ECO:0000313" key="2">
    <source>
        <dbReference type="Proteomes" id="UP000041625"/>
    </source>
</evidence>
<dbReference type="EMBL" id="CCKJ01000037">
    <property type="protein sequence ID" value="CDT76540.1"/>
    <property type="molecule type" value="Genomic_DNA"/>
</dbReference>
<comment type="caution">
    <text evidence="1">The sequence shown here is derived from an EMBL/GenBank/DDBJ whole genome shotgun (WGS) entry which is preliminary data.</text>
</comment>
<name>A0AA86WQK3_9VIBR</name>
<keyword evidence="2" id="KW-1185">Reference proteome</keyword>
<organism evidence="1 2">
    <name type="scientific">Vibrio coralliirubri</name>
    <dbReference type="NCBI Taxonomy" id="1516159"/>
    <lineage>
        <taxon>Bacteria</taxon>
        <taxon>Pseudomonadati</taxon>
        <taxon>Pseudomonadota</taxon>
        <taxon>Gammaproteobacteria</taxon>
        <taxon>Vibrionales</taxon>
        <taxon>Vibrionaceae</taxon>
        <taxon>Vibrio</taxon>
    </lineage>
</organism>
<protein>
    <submittedName>
        <fullName evidence="1">Uncharacterized protein</fullName>
    </submittedName>
</protein>
<gene>
    <name evidence="1" type="ORF">VCR31J2_1310351</name>
</gene>